<protein>
    <submittedName>
        <fullName evidence="1">Uncharacterized protein</fullName>
    </submittedName>
</protein>
<comment type="caution">
    <text evidence="1">The sequence shown here is derived from an EMBL/GenBank/DDBJ whole genome shotgun (WGS) entry which is preliminary data.</text>
</comment>
<dbReference type="AlphaFoldDB" id="K6YX50"/>
<gene>
    <name evidence="1" type="ORF">GARC_4366</name>
</gene>
<keyword evidence="2" id="KW-1185">Reference proteome</keyword>
<proteinExistence type="predicted"/>
<accession>K6YX50</accession>
<dbReference type="EMBL" id="BAEO01000062">
    <property type="protein sequence ID" value="GAC21308.1"/>
    <property type="molecule type" value="Genomic_DNA"/>
</dbReference>
<organism evidence="1 2">
    <name type="scientific">Paraglaciecola arctica BSs20135</name>
    <dbReference type="NCBI Taxonomy" id="493475"/>
    <lineage>
        <taxon>Bacteria</taxon>
        <taxon>Pseudomonadati</taxon>
        <taxon>Pseudomonadota</taxon>
        <taxon>Gammaproteobacteria</taxon>
        <taxon>Alteromonadales</taxon>
        <taxon>Alteromonadaceae</taxon>
        <taxon>Paraglaciecola</taxon>
    </lineage>
</organism>
<evidence type="ECO:0000313" key="2">
    <source>
        <dbReference type="Proteomes" id="UP000006327"/>
    </source>
</evidence>
<dbReference type="Proteomes" id="UP000006327">
    <property type="component" value="Unassembled WGS sequence"/>
</dbReference>
<dbReference type="RefSeq" id="WP_007624095.1">
    <property type="nucleotide sequence ID" value="NZ_BAEO01000062.1"/>
</dbReference>
<evidence type="ECO:0000313" key="1">
    <source>
        <dbReference type="EMBL" id="GAC21308.1"/>
    </source>
</evidence>
<dbReference type="OrthoDB" id="6402731at2"/>
<name>K6YX50_9ALTE</name>
<reference evidence="1 2" key="1">
    <citation type="journal article" date="2017" name="Antonie Van Leeuwenhoek">
        <title>Rhizobium rhizosphaerae sp. nov., a novel species isolated from rice rhizosphere.</title>
        <authorList>
            <person name="Zhao J.J."/>
            <person name="Zhang J."/>
            <person name="Zhang R.J."/>
            <person name="Zhang C.W."/>
            <person name="Yin H.Q."/>
            <person name="Zhang X.X."/>
        </authorList>
    </citation>
    <scope>NUCLEOTIDE SEQUENCE [LARGE SCALE GENOMIC DNA]</scope>
    <source>
        <strain evidence="1 2">BSs20135</strain>
    </source>
</reference>
<sequence>MFDPLKKEKAKVQQAKINAELAKKYSQRQFEKAKYSSKSFISSPTGIAGMFVAGSINGATSDVPKPISSVIVSLLLKLF</sequence>